<evidence type="ECO:0000256" key="7">
    <source>
        <dbReference type="SAM" id="MobiDB-lite"/>
    </source>
</evidence>
<accession>A0ABR2MFQ1</accession>
<dbReference type="PANTHER" id="PTHR44329:SF284">
    <property type="entry name" value="SERINE_THREONINE-PROTEIN KINASE EDR1-LIKE ISOFORM X2"/>
    <property type="match status" value="1"/>
</dbReference>
<dbReference type="InterPro" id="IPR051681">
    <property type="entry name" value="Ser/Thr_Kinases-Pseudokinases"/>
</dbReference>
<dbReference type="Gene3D" id="3.30.200.20">
    <property type="entry name" value="Phosphorylase Kinase, domain 1"/>
    <property type="match status" value="1"/>
</dbReference>
<dbReference type="PROSITE" id="PS50011">
    <property type="entry name" value="PROTEIN_KINASE_DOM"/>
    <property type="match status" value="1"/>
</dbReference>
<feature type="compositionally biased region" description="Low complexity" evidence="7">
    <location>
        <begin position="23"/>
        <end position="37"/>
    </location>
</feature>
<feature type="region of interest" description="Disordered" evidence="7">
    <location>
        <begin position="565"/>
        <end position="590"/>
    </location>
</feature>
<dbReference type="InterPro" id="IPR008271">
    <property type="entry name" value="Ser/Thr_kinase_AS"/>
</dbReference>
<organism evidence="9 10">
    <name type="scientific">Platanthera guangdongensis</name>
    <dbReference type="NCBI Taxonomy" id="2320717"/>
    <lineage>
        <taxon>Eukaryota</taxon>
        <taxon>Viridiplantae</taxon>
        <taxon>Streptophyta</taxon>
        <taxon>Embryophyta</taxon>
        <taxon>Tracheophyta</taxon>
        <taxon>Spermatophyta</taxon>
        <taxon>Magnoliopsida</taxon>
        <taxon>Liliopsida</taxon>
        <taxon>Asparagales</taxon>
        <taxon>Orchidaceae</taxon>
        <taxon>Orchidoideae</taxon>
        <taxon>Orchideae</taxon>
        <taxon>Orchidinae</taxon>
        <taxon>Platanthera</taxon>
    </lineage>
</organism>
<keyword evidence="3 6" id="KW-0547">Nucleotide-binding</keyword>
<evidence type="ECO:0000313" key="10">
    <source>
        <dbReference type="Proteomes" id="UP001412067"/>
    </source>
</evidence>
<dbReference type="InterPro" id="IPR000719">
    <property type="entry name" value="Prot_kinase_dom"/>
</dbReference>
<evidence type="ECO:0000256" key="6">
    <source>
        <dbReference type="PROSITE-ProRule" id="PRU10141"/>
    </source>
</evidence>
<dbReference type="Gene3D" id="1.10.510.10">
    <property type="entry name" value="Transferase(Phosphotransferase) domain 1"/>
    <property type="match status" value="1"/>
</dbReference>
<dbReference type="EMBL" id="JBBWWR010000008">
    <property type="protein sequence ID" value="KAK8962514.1"/>
    <property type="molecule type" value="Genomic_DNA"/>
</dbReference>
<dbReference type="SUPFAM" id="SSF56112">
    <property type="entry name" value="Protein kinase-like (PK-like)"/>
    <property type="match status" value="1"/>
</dbReference>
<reference evidence="9 10" key="1">
    <citation type="journal article" date="2022" name="Nat. Plants">
        <title>Genomes of leafy and leafless Platanthera orchids illuminate the evolution of mycoheterotrophy.</title>
        <authorList>
            <person name="Li M.H."/>
            <person name="Liu K.W."/>
            <person name="Li Z."/>
            <person name="Lu H.C."/>
            <person name="Ye Q.L."/>
            <person name="Zhang D."/>
            <person name="Wang J.Y."/>
            <person name="Li Y.F."/>
            <person name="Zhong Z.M."/>
            <person name="Liu X."/>
            <person name="Yu X."/>
            <person name="Liu D.K."/>
            <person name="Tu X.D."/>
            <person name="Liu B."/>
            <person name="Hao Y."/>
            <person name="Liao X.Y."/>
            <person name="Jiang Y.T."/>
            <person name="Sun W.H."/>
            <person name="Chen J."/>
            <person name="Chen Y.Q."/>
            <person name="Ai Y."/>
            <person name="Zhai J.W."/>
            <person name="Wu S.S."/>
            <person name="Zhou Z."/>
            <person name="Hsiao Y.Y."/>
            <person name="Wu W.L."/>
            <person name="Chen Y.Y."/>
            <person name="Lin Y.F."/>
            <person name="Hsu J.L."/>
            <person name="Li C.Y."/>
            <person name="Wang Z.W."/>
            <person name="Zhao X."/>
            <person name="Zhong W.Y."/>
            <person name="Ma X.K."/>
            <person name="Ma L."/>
            <person name="Huang J."/>
            <person name="Chen G.Z."/>
            <person name="Huang M.Z."/>
            <person name="Huang L."/>
            <person name="Peng D.H."/>
            <person name="Luo Y.B."/>
            <person name="Zou S.Q."/>
            <person name="Chen S.P."/>
            <person name="Lan S."/>
            <person name="Tsai W.C."/>
            <person name="Van de Peer Y."/>
            <person name="Liu Z.J."/>
        </authorList>
    </citation>
    <scope>NUCLEOTIDE SEQUENCE [LARGE SCALE GENOMIC DNA]</scope>
    <source>
        <strain evidence="9">Lor288</strain>
    </source>
</reference>
<dbReference type="InterPro" id="IPR011009">
    <property type="entry name" value="Kinase-like_dom_sf"/>
</dbReference>
<feature type="domain" description="Protein kinase" evidence="8">
    <location>
        <begin position="665"/>
        <end position="920"/>
    </location>
</feature>
<gene>
    <name evidence="9" type="primary">EDR1</name>
    <name evidence="9" type="ORF">KSP40_PGU010895</name>
</gene>
<dbReference type="SMART" id="SM00220">
    <property type="entry name" value="S_TKc"/>
    <property type="match status" value="1"/>
</dbReference>
<keyword evidence="2" id="KW-0808">Transferase</keyword>
<evidence type="ECO:0000256" key="5">
    <source>
        <dbReference type="ARBA" id="ARBA00022840"/>
    </source>
</evidence>
<dbReference type="Pfam" id="PF14381">
    <property type="entry name" value="EDR1_CTR1_ARMC3_pept"/>
    <property type="match status" value="1"/>
</dbReference>
<feature type="binding site" evidence="6">
    <location>
        <position position="693"/>
    </location>
    <ligand>
        <name>ATP</name>
        <dbReference type="ChEBI" id="CHEBI:30616"/>
    </ligand>
</feature>
<sequence length="946" mass="104069">MKNILRKFLIGGGHDPNRSGEIPTTLSSSPAAPGAAVSTSCASDHRLAEALPSPWRSPAEGERETVAAVPVDYFSSEEEFQVQLALAISASKLELKDDPDGDQIRAATLLSLGTRGQGGLEEGTAESLSRRYWDYNVIDYDEKVVDGFYDIFGLPSNLTEHGNMPSLNDLQSSIGDLGFEVIIINHAVDNALVELEQVAHCFSLDFPAAEVMFLVQRISVLVSQHMGGPVKDATDILSRWTEKSTKLRTSLQTSLLPIGCINIGLSRHRALLFKVLADNVGVPCKLVKGSHYTGVDGDAVNIIKYGDHREFLVDLMATPGTLIPADVPSIKDASSTSYIPMASQNLIPWYIGNPGNKYLGGEIGNHNLDGDQMFSGGSSHEKFVFLPSVLGESSANTASSSSRNTKSVYPQELSGQLLSSANGAPSSGDSLDSRSLFSELNPFQELVSGKPSVPKAAELKNIEYQRSREPDTLGPGKPYSQSPLVRKSHYPCNNVSTTKNYNFAEVVFPRKNLGDKDLNTSPYTSSSTGSTAVIPITNSGSAQNGKTGVGIVDSPVNKVQLPIQSEKHGLASQNDVSQERKEHQESTIAKDDMRRRNTHDKFMGGTMVSEDTEPSAAPWTHDRFMGRDMMTENTYQPAPIPPSRPSRIDPMLDDVAEWEIPWEDLVIGERIGIGSYGEVHRADWKGTEVAVKKFLDQDSYGDALDEFRSEVRIMRRLRHPNIVLFLGAVARPPNLSIVSEFLPRGSLYKILHRRNCQIDEKRRIKMALDVTKGMNCLHTSAPTIVHRDLKSPNLLVDRNWTVKVCDFGLSRLKHSTFLSSKSTAGTPEWMAPEVLRNEPSNEKCDVYSFGVILWELATLRKPWNGMNPMQVVGAVGFQNRRLEIPSEVDPLVARIIWECWQTEPSLRPSFAQLSTTLNLLQRLVVPSHADTQNLLVMQEIPVNSTP</sequence>
<keyword evidence="10" id="KW-1185">Reference proteome</keyword>
<protein>
    <submittedName>
        <fullName evidence="9">Serine/threonine-protein kinase EDR1</fullName>
    </submittedName>
</protein>
<dbReference type="PRINTS" id="PR00109">
    <property type="entry name" value="TYRKINASE"/>
</dbReference>
<keyword evidence="1" id="KW-0723">Serine/threonine-protein kinase</keyword>
<dbReference type="InterPro" id="IPR055164">
    <property type="entry name" value="EDR1/CTR1/ARMC3-like_pept-like"/>
</dbReference>
<dbReference type="CDD" id="cd13999">
    <property type="entry name" value="STKc_MAP3K-like"/>
    <property type="match status" value="1"/>
</dbReference>
<evidence type="ECO:0000256" key="3">
    <source>
        <dbReference type="ARBA" id="ARBA00022741"/>
    </source>
</evidence>
<dbReference type="InterPro" id="IPR001245">
    <property type="entry name" value="Ser-Thr/Tyr_kinase_cat_dom"/>
</dbReference>
<feature type="region of interest" description="Disordered" evidence="7">
    <location>
        <begin position="12"/>
        <end position="37"/>
    </location>
</feature>
<keyword evidence="5 6" id="KW-0067">ATP-binding</keyword>
<evidence type="ECO:0000256" key="4">
    <source>
        <dbReference type="ARBA" id="ARBA00022777"/>
    </source>
</evidence>
<proteinExistence type="predicted"/>
<keyword evidence="4 9" id="KW-0418">Kinase</keyword>
<dbReference type="Proteomes" id="UP001412067">
    <property type="component" value="Unassembled WGS sequence"/>
</dbReference>
<evidence type="ECO:0000256" key="1">
    <source>
        <dbReference type="ARBA" id="ARBA00022527"/>
    </source>
</evidence>
<comment type="caution">
    <text evidence="9">The sequence shown here is derived from an EMBL/GenBank/DDBJ whole genome shotgun (WGS) entry which is preliminary data.</text>
</comment>
<evidence type="ECO:0000259" key="8">
    <source>
        <dbReference type="PROSITE" id="PS50011"/>
    </source>
</evidence>
<dbReference type="InterPro" id="IPR017441">
    <property type="entry name" value="Protein_kinase_ATP_BS"/>
</dbReference>
<dbReference type="GO" id="GO:0016301">
    <property type="term" value="F:kinase activity"/>
    <property type="evidence" value="ECO:0007669"/>
    <property type="project" value="UniProtKB-KW"/>
</dbReference>
<evidence type="ECO:0000256" key="2">
    <source>
        <dbReference type="ARBA" id="ARBA00022679"/>
    </source>
</evidence>
<dbReference type="PANTHER" id="PTHR44329">
    <property type="entry name" value="SERINE/THREONINE-PROTEIN KINASE TNNI3K-RELATED"/>
    <property type="match status" value="1"/>
</dbReference>
<dbReference type="PROSITE" id="PS00107">
    <property type="entry name" value="PROTEIN_KINASE_ATP"/>
    <property type="match status" value="1"/>
</dbReference>
<feature type="region of interest" description="Disordered" evidence="7">
    <location>
        <begin position="464"/>
        <end position="485"/>
    </location>
</feature>
<dbReference type="PROSITE" id="PS00108">
    <property type="entry name" value="PROTEIN_KINASE_ST"/>
    <property type="match status" value="1"/>
</dbReference>
<name>A0ABR2MFQ1_9ASPA</name>
<feature type="compositionally biased region" description="Basic and acidic residues" evidence="7">
    <location>
        <begin position="577"/>
        <end position="590"/>
    </location>
</feature>
<dbReference type="Pfam" id="PF07714">
    <property type="entry name" value="PK_Tyr_Ser-Thr"/>
    <property type="match status" value="1"/>
</dbReference>
<evidence type="ECO:0000313" key="9">
    <source>
        <dbReference type="EMBL" id="KAK8962514.1"/>
    </source>
</evidence>